<dbReference type="GO" id="GO:0004867">
    <property type="term" value="F:serine-type endopeptidase inhibitor activity"/>
    <property type="evidence" value="ECO:0007669"/>
    <property type="project" value="UniProtKB-KW"/>
</dbReference>
<comment type="similarity">
    <text evidence="1">Belongs to the protease inhibitor I13 (potato type I serine protease inhibitor) family.</text>
</comment>
<sequence>MSHGCTGEKKTSWPEVVGKPAKEAVEVIKKDFPEADIHVLPSGSPVTLDFRTDRVRVFLDTVVRTPVAELEPEGNKSSWPELVGKSLKEAMEVILKDKPNAIIQVLTPFDPETREFHPNRVRIFIDTVSDTPVVG</sequence>
<reference evidence="4" key="2">
    <citation type="submission" date="2021-12" db="EMBL/GenBank/DDBJ databases">
        <title>Resequencing data analysis of finger millet.</title>
        <authorList>
            <person name="Hatakeyama M."/>
            <person name="Aluri S."/>
            <person name="Balachadran M.T."/>
            <person name="Sivarajan S.R."/>
            <person name="Poveda L."/>
            <person name="Shimizu-Inatsugi R."/>
            <person name="Schlapbach R."/>
            <person name="Sreeman S.M."/>
            <person name="Shimizu K.K."/>
        </authorList>
    </citation>
    <scope>NUCLEOTIDE SEQUENCE</scope>
</reference>
<comment type="caution">
    <text evidence="4">The sequence shown here is derived from an EMBL/GenBank/DDBJ whole genome shotgun (WGS) entry which is preliminary data.</text>
</comment>
<reference evidence="4" key="1">
    <citation type="journal article" date="2018" name="DNA Res.">
        <title>Multiple hybrid de novo genome assembly of finger millet, an orphan allotetraploid crop.</title>
        <authorList>
            <person name="Hatakeyama M."/>
            <person name="Aluri S."/>
            <person name="Balachadran M.T."/>
            <person name="Sivarajan S.R."/>
            <person name="Patrignani A."/>
            <person name="Gruter S."/>
            <person name="Poveda L."/>
            <person name="Shimizu-Inatsugi R."/>
            <person name="Baeten J."/>
            <person name="Francoijs K.J."/>
            <person name="Nataraja K.N."/>
            <person name="Reddy Y.A.N."/>
            <person name="Phadnis S."/>
            <person name="Ravikumar R.L."/>
            <person name="Schlapbach R."/>
            <person name="Sreeman S.M."/>
            <person name="Shimizu K.K."/>
        </authorList>
    </citation>
    <scope>NUCLEOTIDE SEQUENCE</scope>
</reference>
<evidence type="ECO:0000313" key="4">
    <source>
        <dbReference type="EMBL" id="GJN25699.1"/>
    </source>
</evidence>
<dbReference type="PRINTS" id="PR00292">
    <property type="entry name" value="POTATOINHBTR"/>
</dbReference>
<dbReference type="PANTHER" id="PTHR33091:SF53">
    <property type="entry name" value="OS08G0441300 PROTEIN"/>
    <property type="match status" value="1"/>
</dbReference>
<keyword evidence="2" id="KW-0646">Protease inhibitor</keyword>
<name>A0AAV5ET59_ELECO</name>
<evidence type="ECO:0000256" key="1">
    <source>
        <dbReference type="ARBA" id="ARBA00008210"/>
    </source>
</evidence>
<protein>
    <submittedName>
        <fullName evidence="4">Uncharacterized protein</fullName>
    </submittedName>
</protein>
<dbReference type="Gene3D" id="3.30.10.10">
    <property type="entry name" value="Trypsin Inhibitor V, subunit A"/>
    <property type="match status" value="2"/>
</dbReference>
<evidence type="ECO:0000256" key="2">
    <source>
        <dbReference type="ARBA" id="ARBA00022690"/>
    </source>
</evidence>
<keyword evidence="5" id="KW-1185">Reference proteome</keyword>
<evidence type="ECO:0000256" key="3">
    <source>
        <dbReference type="ARBA" id="ARBA00022900"/>
    </source>
</evidence>
<dbReference type="EMBL" id="BQKI01000078">
    <property type="protein sequence ID" value="GJN25699.1"/>
    <property type="molecule type" value="Genomic_DNA"/>
</dbReference>
<dbReference type="Proteomes" id="UP001054889">
    <property type="component" value="Unassembled WGS sequence"/>
</dbReference>
<dbReference type="InterPro" id="IPR000864">
    <property type="entry name" value="Prot_inh_pot1"/>
</dbReference>
<dbReference type="InterPro" id="IPR036354">
    <property type="entry name" value="Prot_inh_pot1_sf"/>
</dbReference>
<proteinExistence type="inferred from homology"/>
<evidence type="ECO:0000313" key="5">
    <source>
        <dbReference type="Proteomes" id="UP001054889"/>
    </source>
</evidence>
<dbReference type="PROSITE" id="PS00285">
    <property type="entry name" value="POTATO_INHIBITOR"/>
    <property type="match status" value="1"/>
</dbReference>
<organism evidence="4 5">
    <name type="scientific">Eleusine coracana subsp. coracana</name>
    <dbReference type="NCBI Taxonomy" id="191504"/>
    <lineage>
        <taxon>Eukaryota</taxon>
        <taxon>Viridiplantae</taxon>
        <taxon>Streptophyta</taxon>
        <taxon>Embryophyta</taxon>
        <taxon>Tracheophyta</taxon>
        <taxon>Spermatophyta</taxon>
        <taxon>Magnoliopsida</taxon>
        <taxon>Liliopsida</taxon>
        <taxon>Poales</taxon>
        <taxon>Poaceae</taxon>
        <taxon>PACMAD clade</taxon>
        <taxon>Chloridoideae</taxon>
        <taxon>Cynodonteae</taxon>
        <taxon>Eleusininae</taxon>
        <taxon>Eleusine</taxon>
    </lineage>
</organism>
<keyword evidence="3" id="KW-0722">Serine protease inhibitor</keyword>
<dbReference type="AlphaFoldDB" id="A0AAV5ET59"/>
<dbReference type="GO" id="GO:0009611">
    <property type="term" value="P:response to wounding"/>
    <property type="evidence" value="ECO:0007669"/>
    <property type="project" value="InterPro"/>
</dbReference>
<dbReference type="PANTHER" id="PTHR33091">
    <property type="entry name" value="PROTEIN, PUTATIVE, EXPRESSED-RELATED"/>
    <property type="match status" value="1"/>
</dbReference>
<dbReference type="SUPFAM" id="SSF54654">
    <property type="entry name" value="CI-2 family of serine protease inhibitors"/>
    <property type="match status" value="2"/>
</dbReference>
<gene>
    <name evidence="4" type="primary">gb13562</name>
    <name evidence="4" type="ORF">PR202_gb13562</name>
</gene>
<accession>A0AAV5ET59</accession>
<dbReference type="Pfam" id="PF00280">
    <property type="entry name" value="potato_inhibit"/>
    <property type="match status" value="2"/>
</dbReference>